<dbReference type="PANTHER" id="PTHR30405">
    <property type="entry name" value="TRANSPOSASE"/>
    <property type="match status" value="1"/>
</dbReference>
<organism evidence="4 5">
    <name type="scientific">Crocosphaera chwakensis CCY0110</name>
    <dbReference type="NCBI Taxonomy" id="391612"/>
    <lineage>
        <taxon>Bacteria</taxon>
        <taxon>Bacillati</taxon>
        <taxon>Cyanobacteriota</taxon>
        <taxon>Cyanophyceae</taxon>
        <taxon>Oscillatoriophycideae</taxon>
        <taxon>Chroococcales</taxon>
        <taxon>Aphanothecaceae</taxon>
        <taxon>Crocosphaera</taxon>
        <taxon>Crocosphaera chwakensis</taxon>
    </lineage>
</organism>
<evidence type="ECO:0000259" key="3">
    <source>
        <dbReference type="Pfam" id="PF07282"/>
    </source>
</evidence>
<dbReference type="GO" id="GO:0003677">
    <property type="term" value="F:DNA binding"/>
    <property type="evidence" value="ECO:0007669"/>
    <property type="project" value="UniProtKB-KW"/>
</dbReference>
<proteinExistence type="predicted"/>
<feature type="compositionally biased region" description="Polar residues" evidence="2">
    <location>
        <begin position="236"/>
        <end position="249"/>
    </location>
</feature>
<evidence type="ECO:0000256" key="1">
    <source>
        <dbReference type="ARBA" id="ARBA00023125"/>
    </source>
</evidence>
<dbReference type="Pfam" id="PF07282">
    <property type="entry name" value="Cas12f1-like_TNB"/>
    <property type="match status" value="1"/>
</dbReference>
<feature type="domain" description="Cas12f1-like TNB" evidence="3">
    <location>
        <begin position="322"/>
        <end position="387"/>
    </location>
</feature>
<dbReference type="Proteomes" id="UP000003781">
    <property type="component" value="Unassembled WGS sequence"/>
</dbReference>
<feature type="region of interest" description="Disordered" evidence="2">
    <location>
        <begin position="225"/>
        <end position="253"/>
    </location>
</feature>
<reference evidence="4 5" key="1">
    <citation type="submission" date="2007-03" db="EMBL/GenBank/DDBJ databases">
        <authorList>
            <person name="Stal L."/>
            <person name="Ferriera S."/>
            <person name="Johnson J."/>
            <person name="Kravitz S."/>
            <person name="Beeson K."/>
            <person name="Sutton G."/>
            <person name="Rogers Y.-H."/>
            <person name="Friedman R."/>
            <person name="Frazier M."/>
            <person name="Venter J.C."/>
        </authorList>
    </citation>
    <scope>NUCLEOTIDE SEQUENCE [LARGE SCALE GENOMIC DNA]</scope>
    <source>
        <strain evidence="4 5">CCY0110</strain>
    </source>
</reference>
<dbReference type="AlphaFoldDB" id="A3IV11"/>
<evidence type="ECO:0000313" key="4">
    <source>
        <dbReference type="EMBL" id="EAZ89665.1"/>
    </source>
</evidence>
<dbReference type="PANTHER" id="PTHR30405:SF11">
    <property type="entry name" value="RNA-GUIDED DNA ENDONUCLEASE RV2885C-RELATED"/>
    <property type="match status" value="1"/>
</dbReference>
<dbReference type="InterPro" id="IPR051399">
    <property type="entry name" value="RNA-guided_DNA_endo/Transpos"/>
</dbReference>
<gene>
    <name evidence="4" type="ORF">CY0110_11142</name>
</gene>
<sequence>MIVCHYGEFLKSVKQFLTLVVKLQPTSKQTQLLGDTAQAFADACNYINKTVKHNLTNRNSIQAVCYQDVKEQFGLTANHVVRACARVAANRLTAKQKGRKVKHFKPTSFDCDARTFRFVETGYLASISTTGKRAKIPMRVSNYHIGKLSGQNPTSAQVCQHKDGDWYVHIQLKSDAPKPIKSDNVIGVDFGRRDIAVTSTNKSWSGKEILRKRDKFNRVRASLQKKADATPRRRTAQGNAHQAATQGTRSTRRRCRQILKRLSGKERRYQAWLNHNISKAIIDEAKQSQSFVSIEDLTGIRERTNQKPRNKTERRRSNSWAFYQLRTFLEYKGIKEGIEVIAINPRYTSQTCHCCLHIGLRNNKSFKCSNKACGWIGDADLNGSLMIALVGQSVRLPGGSSLLACSIDSGLQKARAV</sequence>
<dbReference type="EMBL" id="AAXW01000039">
    <property type="protein sequence ID" value="EAZ89665.1"/>
    <property type="molecule type" value="Genomic_DNA"/>
</dbReference>
<accession>A3IV11</accession>
<dbReference type="NCBIfam" id="NF040570">
    <property type="entry name" value="guided_TnpB"/>
    <property type="match status" value="1"/>
</dbReference>
<dbReference type="NCBIfam" id="TIGR01766">
    <property type="entry name" value="IS200/IS605 family accessory protein TnpB-like domain"/>
    <property type="match status" value="1"/>
</dbReference>
<name>A3IV11_9CHRO</name>
<comment type="caution">
    <text evidence="4">The sequence shown here is derived from an EMBL/GenBank/DDBJ whole genome shotgun (WGS) entry which is preliminary data.</text>
</comment>
<evidence type="ECO:0000313" key="5">
    <source>
        <dbReference type="Proteomes" id="UP000003781"/>
    </source>
</evidence>
<evidence type="ECO:0000256" key="2">
    <source>
        <dbReference type="SAM" id="MobiDB-lite"/>
    </source>
</evidence>
<protein>
    <submittedName>
        <fullName evidence="4">ISSoc1, transposase</fullName>
    </submittedName>
</protein>
<dbReference type="InterPro" id="IPR010095">
    <property type="entry name" value="Cas12f1-like_TNB"/>
</dbReference>
<dbReference type="OrthoDB" id="534575at2"/>
<keyword evidence="1" id="KW-0238">DNA-binding</keyword>
<dbReference type="eggNOG" id="COG0675">
    <property type="taxonomic scope" value="Bacteria"/>
</dbReference>
<keyword evidence="5" id="KW-1185">Reference proteome</keyword>